<accession>A0ABD0RPT6</accession>
<name>A0ABD0RPT6_CIRMR</name>
<keyword evidence="3" id="KW-1185">Reference proteome</keyword>
<dbReference type="AlphaFoldDB" id="A0ABD0RPT6"/>
<evidence type="ECO:0000313" key="2">
    <source>
        <dbReference type="EMBL" id="KAL0199848.1"/>
    </source>
</evidence>
<sequence length="331" mass="35224">MRSKCPIHLTGFYGTYSGLSQLCTDKSAPLGASVTSKKNEFPSKKSEFIVLRSRLLYVLSKKRSRATSDAPHPGPPPAGTEGVVVVAEGDLGTPMEDNPPGTSSWTSHSPERPVPPVEFPGGFDCLPQGGLDFSFGAPEVDEVSIAASEGGLSLSDGEGSTGLPPSVFVAHSEAEGEMAAMLARAAESTGLEYVALPSPKRSWLDDWFLGSECANQPRFRPARAYTASGQTPSALHAMDILQVYQAKALKELDEGSSNPEVLRELRSATDYVLQATTVMAQALGRAMSTFSLGEIQPPEEPGPQGNQSHLPFEEVGQIRLLHQPAPVFSQT</sequence>
<organism evidence="2 3">
    <name type="scientific">Cirrhinus mrigala</name>
    <name type="common">Mrigala</name>
    <dbReference type="NCBI Taxonomy" id="683832"/>
    <lineage>
        <taxon>Eukaryota</taxon>
        <taxon>Metazoa</taxon>
        <taxon>Chordata</taxon>
        <taxon>Craniata</taxon>
        <taxon>Vertebrata</taxon>
        <taxon>Euteleostomi</taxon>
        <taxon>Actinopterygii</taxon>
        <taxon>Neopterygii</taxon>
        <taxon>Teleostei</taxon>
        <taxon>Ostariophysi</taxon>
        <taxon>Cypriniformes</taxon>
        <taxon>Cyprinidae</taxon>
        <taxon>Labeoninae</taxon>
        <taxon>Labeonini</taxon>
        <taxon>Cirrhinus</taxon>
    </lineage>
</organism>
<comment type="caution">
    <text evidence="2">The sequence shown here is derived from an EMBL/GenBank/DDBJ whole genome shotgun (WGS) entry which is preliminary data.</text>
</comment>
<reference evidence="2 3" key="1">
    <citation type="submission" date="2024-05" db="EMBL/GenBank/DDBJ databases">
        <title>Genome sequencing and assembly of Indian major carp, Cirrhinus mrigala (Hamilton, 1822).</title>
        <authorList>
            <person name="Mohindra V."/>
            <person name="Chowdhury L.M."/>
            <person name="Lal K."/>
            <person name="Jena J.K."/>
        </authorList>
    </citation>
    <scope>NUCLEOTIDE SEQUENCE [LARGE SCALE GENOMIC DNA]</scope>
    <source>
        <strain evidence="2">CM1030</strain>
        <tissue evidence="2">Blood</tissue>
    </source>
</reference>
<feature type="non-terminal residue" evidence="2">
    <location>
        <position position="331"/>
    </location>
</feature>
<dbReference type="Proteomes" id="UP001529510">
    <property type="component" value="Unassembled WGS sequence"/>
</dbReference>
<proteinExistence type="predicted"/>
<evidence type="ECO:0000256" key="1">
    <source>
        <dbReference type="SAM" id="MobiDB-lite"/>
    </source>
</evidence>
<feature type="region of interest" description="Disordered" evidence="1">
    <location>
        <begin position="293"/>
        <end position="316"/>
    </location>
</feature>
<gene>
    <name evidence="2" type="ORF">M9458_003035</name>
</gene>
<feature type="region of interest" description="Disordered" evidence="1">
    <location>
        <begin position="90"/>
        <end position="112"/>
    </location>
</feature>
<evidence type="ECO:0000313" key="3">
    <source>
        <dbReference type="Proteomes" id="UP001529510"/>
    </source>
</evidence>
<protein>
    <submittedName>
        <fullName evidence="2">Uncharacterized protein</fullName>
    </submittedName>
</protein>
<dbReference type="EMBL" id="JAMKFB020000002">
    <property type="protein sequence ID" value="KAL0199848.1"/>
    <property type="molecule type" value="Genomic_DNA"/>
</dbReference>